<dbReference type="PANTHER" id="PTHR34136">
    <property type="match status" value="1"/>
</dbReference>
<reference evidence="4" key="1">
    <citation type="journal article" date="2019" name="Int. J. Syst. Evol. Microbiol.">
        <title>The Global Catalogue of Microorganisms (GCM) 10K type strain sequencing project: providing services to taxonomists for standard genome sequencing and annotation.</title>
        <authorList>
            <consortium name="The Broad Institute Genomics Platform"/>
            <consortium name="The Broad Institute Genome Sequencing Center for Infectious Disease"/>
            <person name="Wu L."/>
            <person name="Ma J."/>
        </authorList>
    </citation>
    <scope>NUCLEOTIDE SEQUENCE [LARGE SCALE GENOMIC DNA]</scope>
    <source>
        <strain evidence="4">NBRC 103627</strain>
    </source>
</reference>
<name>A0ABV8ZEB8_9FLAO</name>
<sequence>MINEMLFEPCLSYKIFKDDLSNCFLDKKTLINTINQYSYCIAEIDLTFKKALQESDILLPDGIGIVAAVKLLNNKKISKIAGADLHHYLLNDLNKKKGKCFYLGSSQNTLDKITQRISNEFPDVEVESFSPPFKNEFSDNDNQQIIKIINDFKPDVLFIGMTAPKQEKWAYKFKEILDVKVICSIGAVFDFYAGTVVRPHKVWINLGLEWFVRLIKEPKRMWKRYLYYGPVFVKLILEKKIKSLFK</sequence>
<dbReference type="NCBIfam" id="TIGR00696">
    <property type="entry name" value="wecG_tagA_cpsF"/>
    <property type="match status" value="1"/>
</dbReference>
<dbReference type="PANTHER" id="PTHR34136:SF1">
    <property type="entry name" value="UDP-N-ACETYL-D-MANNOSAMINURONIC ACID TRANSFERASE"/>
    <property type="match status" value="1"/>
</dbReference>
<dbReference type="Proteomes" id="UP001596003">
    <property type="component" value="Unassembled WGS sequence"/>
</dbReference>
<evidence type="ECO:0000256" key="2">
    <source>
        <dbReference type="ARBA" id="ARBA00022679"/>
    </source>
</evidence>
<gene>
    <name evidence="3" type="ORF">ACFO3N_08785</name>
</gene>
<protein>
    <submittedName>
        <fullName evidence="3">WecB/TagA/CpsF family glycosyltransferase</fullName>
    </submittedName>
</protein>
<organism evidence="3 4">
    <name type="scientific">Flavobacterium chungangensis</name>
    <dbReference type="NCBI Taxonomy" id="2708132"/>
    <lineage>
        <taxon>Bacteria</taxon>
        <taxon>Pseudomonadati</taxon>
        <taxon>Bacteroidota</taxon>
        <taxon>Flavobacteriia</taxon>
        <taxon>Flavobacteriales</taxon>
        <taxon>Flavobacteriaceae</taxon>
        <taxon>Flavobacterium</taxon>
    </lineage>
</organism>
<dbReference type="RefSeq" id="WP_379796946.1">
    <property type="nucleotide sequence ID" value="NZ_JBHSFY010000004.1"/>
</dbReference>
<dbReference type="EMBL" id="JBHSFY010000004">
    <property type="protein sequence ID" value="MFC4477157.1"/>
    <property type="molecule type" value="Genomic_DNA"/>
</dbReference>
<dbReference type="Pfam" id="PF03808">
    <property type="entry name" value="Glyco_tran_WecG"/>
    <property type="match status" value="1"/>
</dbReference>
<proteinExistence type="predicted"/>
<dbReference type="InterPro" id="IPR004629">
    <property type="entry name" value="WecG_TagA_CpsF"/>
</dbReference>
<comment type="caution">
    <text evidence="3">The sequence shown here is derived from an EMBL/GenBank/DDBJ whole genome shotgun (WGS) entry which is preliminary data.</text>
</comment>
<keyword evidence="4" id="KW-1185">Reference proteome</keyword>
<evidence type="ECO:0000313" key="4">
    <source>
        <dbReference type="Proteomes" id="UP001596003"/>
    </source>
</evidence>
<evidence type="ECO:0000256" key="1">
    <source>
        <dbReference type="ARBA" id="ARBA00022676"/>
    </source>
</evidence>
<accession>A0ABV8ZEB8</accession>
<evidence type="ECO:0000313" key="3">
    <source>
        <dbReference type="EMBL" id="MFC4477157.1"/>
    </source>
</evidence>
<keyword evidence="2" id="KW-0808">Transferase</keyword>
<keyword evidence="1" id="KW-0328">Glycosyltransferase</keyword>
<dbReference type="CDD" id="cd06533">
    <property type="entry name" value="Glyco_transf_WecG_TagA"/>
    <property type="match status" value="1"/>
</dbReference>